<dbReference type="Gene3D" id="3.30.160.60">
    <property type="entry name" value="Classic Zinc Finger"/>
    <property type="match status" value="1"/>
</dbReference>
<dbReference type="SUPFAM" id="SSF57667">
    <property type="entry name" value="beta-beta-alpha zinc fingers"/>
    <property type="match status" value="1"/>
</dbReference>
<name>A0AA84ZTC0_9TREM</name>
<dbReference type="PROSITE" id="PS50157">
    <property type="entry name" value="ZINC_FINGER_C2H2_2"/>
    <property type="match status" value="1"/>
</dbReference>
<dbReference type="PROSITE" id="PS00028">
    <property type="entry name" value="ZINC_FINGER_C2H2_1"/>
    <property type="match status" value="1"/>
</dbReference>
<evidence type="ECO:0000313" key="6">
    <source>
        <dbReference type="Proteomes" id="UP000050790"/>
    </source>
</evidence>
<evidence type="ECO:0000256" key="2">
    <source>
        <dbReference type="ARBA" id="ARBA00022771"/>
    </source>
</evidence>
<organism evidence="6 7">
    <name type="scientific">Schistosoma margrebowiei</name>
    <dbReference type="NCBI Taxonomy" id="48269"/>
    <lineage>
        <taxon>Eukaryota</taxon>
        <taxon>Metazoa</taxon>
        <taxon>Spiralia</taxon>
        <taxon>Lophotrochozoa</taxon>
        <taxon>Platyhelminthes</taxon>
        <taxon>Trematoda</taxon>
        <taxon>Digenea</taxon>
        <taxon>Strigeidida</taxon>
        <taxon>Schistosomatoidea</taxon>
        <taxon>Schistosomatidae</taxon>
        <taxon>Schistosoma</taxon>
    </lineage>
</organism>
<keyword evidence="2 4" id="KW-0863">Zinc-finger</keyword>
<keyword evidence="3" id="KW-0862">Zinc</keyword>
<dbReference type="SMART" id="SM00355">
    <property type="entry name" value="ZnF_C2H2"/>
    <property type="match status" value="1"/>
</dbReference>
<proteinExistence type="predicted"/>
<dbReference type="AlphaFoldDB" id="A0AA84ZTC0"/>
<accession>A0AA84ZTC0</accession>
<reference evidence="7" key="1">
    <citation type="submission" date="2023-11" db="UniProtKB">
        <authorList>
            <consortium name="WormBaseParasite"/>
        </authorList>
    </citation>
    <scope>IDENTIFICATION</scope>
</reference>
<dbReference type="InterPro" id="IPR036236">
    <property type="entry name" value="Znf_C2H2_sf"/>
</dbReference>
<dbReference type="GO" id="GO:0008270">
    <property type="term" value="F:zinc ion binding"/>
    <property type="evidence" value="ECO:0007669"/>
    <property type="project" value="UniProtKB-KW"/>
</dbReference>
<dbReference type="InterPro" id="IPR013087">
    <property type="entry name" value="Znf_C2H2_type"/>
</dbReference>
<sequence>MSTLDYVNEYGDKPYSCSACGVTFTQGSSLKLHIRSRHNDNIKYFSLIRKPGKNNLTKLWTRILKKDLPKFNTFKSSSSSSSSSSPSSSSYYYYHYYYYNYWNKWKNMKLNNQIKNQYKNQLNCNSNFIDSIFNNNNNNNNSLLINDKIIKKFIQSNNWKSINSNLKFNLNKKFNHKKYMNDIKSINNDDLKFNNQIINSNYDPNQYDIDQMKLNEQLIKQENI</sequence>
<dbReference type="FunFam" id="3.30.160.60:FF:000065">
    <property type="entry name" value="B-cell CLL/lymphoma 6, member B"/>
    <property type="match status" value="1"/>
</dbReference>
<evidence type="ECO:0000313" key="7">
    <source>
        <dbReference type="WBParaSite" id="SMRG1_47590.1"/>
    </source>
</evidence>
<keyword evidence="1" id="KW-0479">Metal-binding</keyword>
<evidence type="ECO:0000259" key="5">
    <source>
        <dbReference type="PROSITE" id="PS50157"/>
    </source>
</evidence>
<dbReference type="WBParaSite" id="SMRG1_47590.1">
    <property type="protein sequence ID" value="SMRG1_47590.1"/>
    <property type="gene ID" value="SMRG1_47590"/>
</dbReference>
<evidence type="ECO:0000256" key="4">
    <source>
        <dbReference type="PROSITE-ProRule" id="PRU00042"/>
    </source>
</evidence>
<evidence type="ECO:0000256" key="1">
    <source>
        <dbReference type="ARBA" id="ARBA00022723"/>
    </source>
</evidence>
<protein>
    <submittedName>
        <fullName evidence="7">C2H2-type domain-containing protein</fullName>
    </submittedName>
</protein>
<feature type="domain" description="C2H2-type" evidence="5">
    <location>
        <begin position="15"/>
        <end position="43"/>
    </location>
</feature>
<evidence type="ECO:0000256" key="3">
    <source>
        <dbReference type="ARBA" id="ARBA00022833"/>
    </source>
</evidence>
<dbReference type="Proteomes" id="UP000050790">
    <property type="component" value="Unassembled WGS sequence"/>
</dbReference>